<name>A0A1I5KPV6_9GAMM</name>
<dbReference type="RefSeq" id="WP_026024660.1">
    <property type="nucleotide sequence ID" value="NZ_FOWR01000004.1"/>
</dbReference>
<sequence length="67" mass="7513">METYNYRLYCTDCKSVTPHDFPNVENYKASDSVGTSFIKSLFNGLSGSMISGQAHRQCTHCGNEFHS</sequence>
<proteinExistence type="predicted"/>
<dbReference type="OrthoDB" id="5917853at2"/>
<reference evidence="1 2" key="1">
    <citation type="submission" date="2016-10" db="EMBL/GenBank/DDBJ databases">
        <authorList>
            <person name="de Groot N.N."/>
        </authorList>
    </citation>
    <scope>NUCLEOTIDE SEQUENCE [LARGE SCALE GENOMIC DNA]</scope>
    <source>
        <strain evidence="1 2">DSM 15893</strain>
    </source>
</reference>
<accession>A0A1I5KPV6</accession>
<protein>
    <submittedName>
        <fullName evidence="1">Uncharacterized protein</fullName>
    </submittedName>
</protein>
<evidence type="ECO:0000313" key="1">
    <source>
        <dbReference type="EMBL" id="SFO87140.1"/>
    </source>
</evidence>
<dbReference type="EMBL" id="FOWR01000004">
    <property type="protein sequence ID" value="SFO87140.1"/>
    <property type="molecule type" value="Genomic_DNA"/>
</dbReference>
<dbReference type="Proteomes" id="UP000182692">
    <property type="component" value="Unassembled WGS sequence"/>
</dbReference>
<dbReference type="STRING" id="1121869.SAMN03084138_00704"/>
<dbReference type="GeneID" id="40414971"/>
<evidence type="ECO:0000313" key="2">
    <source>
        <dbReference type="Proteomes" id="UP000182692"/>
    </source>
</evidence>
<gene>
    <name evidence="1" type="ORF">SAMN03084138_00704</name>
</gene>
<organism evidence="1 2">
    <name type="scientific">Enterovibrio norvegicus DSM 15893</name>
    <dbReference type="NCBI Taxonomy" id="1121869"/>
    <lineage>
        <taxon>Bacteria</taxon>
        <taxon>Pseudomonadati</taxon>
        <taxon>Pseudomonadota</taxon>
        <taxon>Gammaproteobacteria</taxon>
        <taxon>Vibrionales</taxon>
        <taxon>Vibrionaceae</taxon>
        <taxon>Enterovibrio</taxon>
    </lineage>
</organism>
<dbReference type="AlphaFoldDB" id="A0A1I5KPV6"/>